<protein>
    <submittedName>
        <fullName evidence="1">Phytanoyl-CoA dioxygenase (PhyH)</fullName>
    </submittedName>
</protein>
<dbReference type="InterPro" id="IPR008775">
    <property type="entry name" value="Phytyl_CoA_dOase-like"/>
</dbReference>
<accession>S0EWP3</accession>
<keyword evidence="2" id="KW-1185">Reference proteome</keyword>
<dbReference type="PANTHER" id="PTHR40128">
    <property type="entry name" value="EXPRESSED PROTEIN"/>
    <property type="match status" value="1"/>
</dbReference>
<dbReference type="eggNOG" id="COG5285">
    <property type="taxonomic scope" value="Bacteria"/>
</dbReference>
<dbReference type="HOGENOM" id="CLU_049925_1_0_0"/>
<dbReference type="OrthoDB" id="183023at2"/>
<gene>
    <name evidence="1" type="ORF">CCALI_00321</name>
</gene>
<sequence>MSTASLPALTCLHKPIDTSPHKFGWLRDSSDIADDPEALRQRMAEEGYLYLPGYLDRQQVIEARRELTKRLAEKGLLQPDTDPMEAIAKEGINVGFMPELAHDNPSLWQVLYSGRMMKFYEQLLGGEVRHFDYTWVRAVSPGNSTPPHCDIVYMGRGTHNLFTSWTPIDDIDLMEGGLMILENSHKHSRLREVYCQKDVDTWCENRPDKRPGTGAFGMLSKNPSRLRDHLGGRWLTSPLFRMGDLLAFNVYLVHASLDNRSKRIRLSTDSRYQLASEPVDERWVGEHPMGHGGAALRPVIC</sequence>
<dbReference type="InParanoid" id="S0EWP3"/>
<dbReference type="RefSeq" id="WP_016481721.1">
    <property type="nucleotide sequence ID" value="NC_021487.1"/>
</dbReference>
<evidence type="ECO:0000313" key="1">
    <source>
        <dbReference type="EMBL" id="CCW34158.1"/>
    </source>
</evidence>
<dbReference type="Pfam" id="PF05721">
    <property type="entry name" value="PhyH"/>
    <property type="match status" value="1"/>
</dbReference>
<organism evidence="1 2">
    <name type="scientific">Chthonomonas calidirosea (strain DSM 23976 / ICMP 18418 / T49)</name>
    <dbReference type="NCBI Taxonomy" id="1303518"/>
    <lineage>
        <taxon>Bacteria</taxon>
        <taxon>Bacillati</taxon>
        <taxon>Armatimonadota</taxon>
        <taxon>Chthonomonadia</taxon>
        <taxon>Chthonomonadales</taxon>
        <taxon>Chthonomonadaceae</taxon>
        <taxon>Chthonomonas</taxon>
    </lineage>
</organism>
<dbReference type="KEGG" id="ccz:CCALI_00321"/>
<dbReference type="Proteomes" id="UP000014227">
    <property type="component" value="Chromosome I"/>
</dbReference>
<evidence type="ECO:0000313" key="2">
    <source>
        <dbReference type="Proteomes" id="UP000014227"/>
    </source>
</evidence>
<dbReference type="PATRIC" id="fig|1303518.3.peg.327"/>
<dbReference type="PANTHER" id="PTHR40128:SF1">
    <property type="entry name" value="PHYTANOYL-COA HYDROXYLASE"/>
    <property type="match status" value="1"/>
</dbReference>
<dbReference type="SUPFAM" id="SSF51197">
    <property type="entry name" value="Clavaminate synthase-like"/>
    <property type="match status" value="1"/>
</dbReference>
<reference evidence="2" key="1">
    <citation type="submission" date="2013-03" db="EMBL/GenBank/DDBJ databases">
        <title>Genome sequence of Chthonomonas calidirosea, the first sequenced genome from the Armatimonadetes phylum (formally candidate division OP10).</title>
        <authorList>
            <person name="Lee K.C.Y."/>
            <person name="Morgan X.C."/>
            <person name="Dunfield P.F."/>
            <person name="Tamas I."/>
            <person name="Houghton K.M."/>
            <person name="Vyssotski M."/>
            <person name="Ryan J.L.J."/>
            <person name="Lagutin K."/>
            <person name="McDonald I.R."/>
            <person name="Stott M.B."/>
        </authorList>
    </citation>
    <scope>NUCLEOTIDE SEQUENCE [LARGE SCALE GENOMIC DNA]</scope>
    <source>
        <strain evidence="2">DSM 23976 / ICMP 18418 / T49</strain>
    </source>
</reference>
<dbReference type="EMBL" id="HF951689">
    <property type="protein sequence ID" value="CCW34158.1"/>
    <property type="molecule type" value="Genomic_DNA"/>
</dbReference>
<dbReference type="STRING" id="454171.CP488_00836"/>
<dbReference type="GO" id="GO:0016706">
    <property type="term" value="F:2-oxoglutarate-dependent dioxygenase activity"/>
    <property type="evidence" value="ECO:0007669"/>
    <property type="project" value="UniProtKB-ARBA"/>
</dbReference>
<dbReference type="Gene3D" id="2.60.120.620">
    <property type="entry name" value="q2cbj1_9rhob like domain"/>
    <property type="match status" value="1"/>
</dbReference>
<proteinExistence type="predicted"/>
<name>S0EWP3_CHTCT</name>
<keyword evidence="1" id="KW-0223">Dioxygenase</keyword>
<dbReference type="AlphaFoldDB" id="S0EWP3"/>
<keyword evidence="1" id="KW-0560">Oxidoreductase</keyword>